<sequence>MNTAPITQFLLTRGSRNGKCRYIRQNNPVKQVVSSPSTNGTPGLMQTPCPEAWCRAHPPPHHRVQGPLLQPLTPILSTLFPSAVHAM</sequence>
<organism evidence="1 2">
    <name type="scientific">Pteropus alecto</name>
    <name type="common">Black flying fox</name>
    <dbReference type="NCBI Taxonomy" id="9402"/>
    <lineage>
        <taxon>Eukaryota</taxon>
        <taxon>Metazoa</taxon>
        <taxon>Chordata</taxon>
        <taxon>Craniata</taxon>
        <taxon>Vertebrata</taxon>
        <taxon>Euteleostomi</taxon>
        <taxon>Mammalia</taxon>
        <taxon>Eutheria</taxon>
        <taxon>Laurasiatheria</taxon>
        <taxon>Chiroptera</taxon>
        <taxon>Yinpterochiroptera</taxon>
        <taxon>Pteropodoidea</taxon>
        <taxon>Pteropodidae</taxon>
        <taxon>Pteropodinae</taxon>
        <taxon>Pteropus</taxon>
    </lineage>
</organism>
<dbReference type="EMBL" id="KB030407">
    <property type="protein sequence ID" value="ELK17143.1"/>
    <property type="molecule type" value="Genomic_DNA"/>
</dbReference>
<protein>
    <submittedName>
        <fullName evidence="1">Uncharacterized protein</fullName>
    </submittedName>
</protein>
<dbReference type="InParanoid" id="L5L274"/>
<evidence type="ECO:0000313" key="1">
    <source>
        <dbReference type="EMBL" id="ELK17143.1"/>
    </source>
</evidence>
<proteinExistence type="predicted"/>
<gene>
    <name evidence="1" type="ORF">PAL_GLEAN10014347</name>
</gene>
<name>L5L274_PTEAL</name>
<evidence type="ECO:0000313" key="2">
    <source>
        <dbReference type="Proteomes" id="UP000010552"/>
    </source>
</evidence>
<dbReference type="AlphaFoldDB" id="L5L274"/>
<dbReference type="Proteomes" id="UP000010552">
    <property type="component" value="Unassembled WGS sequence"/>
</dbReference>
<reference evidence="2" key="1">
    <citation type="journal article" date="2013" name="Science">
        <title>Comparative analysis of bat genomes provides insight into the evolution of flight and immunity.</title>
        <authorList>
            <person name="Zhang G."/>
            <person name="Cowled C."/>
            <person name="Shi Z."/>
            <person name="Huang Z."/>
            <person name="Bishop-Lilly K.A."/>
            <person name="Fang X."/>
            <person name="Wynne J.W."/>
            <person name="Xiong Z."/>
            <person name="Baker M.L."/>
            <person name="Zhao W."/>
            <person name="Tachedjian M."/>
            <person name="Zhu Y."/>
            <person name="Zhou P."/>
            <person name="Jiang X."/>
            <person name="Ng J."/>
            <person name="Yang L."/>
            <person name="Wu L."/>
            <person name="Xiao J."/>
            <person name="Feng Y."/>
            <person name="Chen Y."/>
            <person name="Sun X."/>
            <person name="Zhang Y."/>
            <person name="Marsh G.A."/>
            <person name="Crameri G."/>
            <person name="Broder C.C."/>
            <person name="Frey K.G."/>
            <person name="Wang L.F."/>
            <person name="Wang J."/>
        </authorList>
    </citation>
    <scope>NUCLEOTIDE SEQUENCE [LARGE SCALE GENOMIC DNA]</scope>
</reference>
<keyword evidence="2" id="KW-1185">Reference proteome</keyword>
<accession>L5L274</accession>